<evidence type="ECO:0000256" key="1">
    <source>
        <dbReference type="ARBA" id="ARBA00004196"/>
    </source>
</evidence>
<dbReference type="GO" id="GO:0030313">
    <property type="term" value="C:cell envelope"/>
    <property type="evidence" value="ECO:0007669"/>
    <property type="project" value="UniProtKB-SubCell"/>
</dbReference>
<comment type="caution">
    <text evidence="7">The sequence shown here is derived from an EMBL/GenBank/DDBJ whole genome shotgun (WGS) entry which is preliminary data.</text>
</comment>
<feature type="signal peptide" evidence="5">
    <location>
        <begin position="1"/>
        <end position="19"/>
    </location>
</feature>
<dbReference type="SUPFAM" id="SSF53822">
    <property type="entry name" value="Periplasmic binding protein-like I"/>
    <property type="match status" value="1"/>
</dbReference>
<organism evidence="7 8">
    <name type="scientific">Gracilibacillus halotolerans</name>
    <dbReference type="NCBI Taxonomy" id="74386"/>
    <lineage>
        <taxon>Bacteria</taxon>
        <taxon>Bacillati</taxon>
        <taxon>Bacillota</taxon>
        <taxon>Bacilli</taxon>
        <taxon>Bacillales</taxon>
        <taxon>Bacillaceae</taxon>
        <taxon>Gracilibacillus</taxon>
    </lineage>
</organism>
<gene>
    <name evidence="7" type="ORF">GGQ92_002121</name>
</gene>
<dbReference type="Gene3D" id="3.40.50.2300">
    <property type="match status" value="2"/>
</dbReference>
<dbReference type="GO" id="GO:0030246">
    <property type="term" value="F:carbohydrate binding"/>
    <property type="evidence" value="ECO:0007669"/>
    <property type="project" value="UniProtKB-ARBA"/>
</dbReference>
<evidence type="ECO:0000256" key="2">
    <source>
        <dbReference type="ARBA" id="ARBA00007639"/>
    </source>
</evidence>
<evidence type="ECO:0000313" key="7">
    <source>
        <dbReference type="EMBL" id="MBB6513314.1"/>
    </source>
</evidence>
<dbReference type="Proteomes" id="UP000572212">
    <property type="component" value="Unassembled WGS sequence"/>
</dbReference>
<dbReference type="PANTHER" id="PTHR46847">
    <property type="entry name" value="D-ALLOSE-BINDING PERIPLASMIC PROTEIN-RELATED"/>
    <property type="match status" value="1"/>
</dbReference>
<proteinExistence type="inferred from homology"/>
<dbReference type="PROSITE" id="PS51257">
    <property type="entry name" value="PROKAR_LIPOPROTEIN"/>
    <property type="match status" value="1"/>
</dbReference>
<evidence type="ECO:0000256" key="5">
    <source>
        <dbReference type="SAM" id="SignalP"/>
    </source>
</evidence>
<dbReference type="EMBL" id="JACHON010000010">
    <property type="protein sequence ID" value="MBB6513314.1"/>
    <property type="molecule type" value="Genomic_DNA"/>
</dbReference>
<dbReference type="InterPro" id="IPR028082">
    <property type="entry name" value="Peripla_BP_I"/>
</dbReference>
<comment type="subcellular location">
    <subcellularLocation>
        <location evidence="1">Cell envelope</location>
    </subcellularLocation>
</comment>
<accession>A0A841RQV7</accession>
<dbReference type="CDD" id="cd06316">
    <property type="entry name" value="PBP1_ABC_sugar_binding-like"/>
    <property type="match status" value="1"/>
</dbReference>
<comment type="similarity">
    <text evidence="2">Belongs to the bacterial solute-binding protein 2 family.</text>
</comment>
<dbReference type="RefSeq" id="WP_184248273.1">
    <property type="nucleotide sequence ID" value="NZ_BAAACU010000042.1"/>
</dbReference>
<sequence length="404" mass="42875">MKNKLLIFLMVIILGVVLAACNSNDDVSSENDNQATNGEESGDENQQEKSPSDEEITPITVNQNISADSVISSTGPNGEEAVPATTLELTVEDIEKIREGNYKAAIVMHYAGNDWSTAQIDGLETAFEKMGIEVVAVTDAQFKPEKQASDIETVLAQDPDIIVSIPTDVVSTASAYQKAAKQGVELVFMDNVPDGMQHGEDYVSVVSADNYGNGIAAAEIMGEQLNGEGKIGVVYHDADFFVTAQRVEAFEKTISEEYPNIEIVDRGGISDPEDGLDVASAMLTSNPDLDGIFGVWDVPSEGILAAARTAGREDIVITTIDLGANVALNIAQGGPIKGLGAQLPYVQGTSEAILAGYALLGKDTPPYVAVPSLKVTQDNLLESWEMVYNSSAPQEIIDAVDAAE</sequence>
<dbReference type="InterPro" id="IPR025997">
    <property type="entry name" value="SBP_2_dom"/>
</dbReference>
<protein>
    <submittedName>
        <fullName evidence="7">Ribose transport system substrate-binding protein</fullName>
    </submittedName>
</protein>
<keyword evidence="3 5" id="KW-0732">Signal</keyword>
<dbReference type="PANTHER" id="PTHR46847:SF1">
    <property type="entry name" value="D-ALLOSE-BINDING PERIPLASMIC PROTEIN-RELATED"/>
    <property type="match status" value="1"/>
</dbReference>
<feature type="chain" id="PRO_5039117316" evidence="5">
    <location>
        <begin position="20"/>
        <end position="404"/>
    </location>
</feature>
<evidence type="ECO:0000256" key="3">
    <source>
        <dbReference type="ARBA" id="ARBA00022729"/>
    </source>
</evidence>
<name>A0A841RQV7_9BACI</name>
<evidence type="ECO:0000313" key="8">
    <source>
        <dbReference type="Proteomes" id="UP000572212"/>
    </source>
</evidence>
<reference evidence="7 8" key="1">
    <citation type="submission" date="2020-08" db="EMBL/GenBank/DDBJ databases">
        <title>Genomic Encyclopedia of Type Strains, Phase IV (KMG-IV): sequencing the most valuable type-strain genomes for metagenomic binning, comparative biology and taxonomic classification.</title>
        <authorList>
            <person name="Goeker M."/>
        </authorList>
    </citation>
    <scope>NUCLEOTIDE SEQUENCE [LARGE SCALE GENOMIC DNA]</scope>
    <source>
        <strain evidence="7 8">DSM 11805</strain>
    </source>
</reference>
<dbReference type="Pfam" id="PF13407">
    <property type="entry name" value="Peripla_BP_4"/>
    <property type="match status" value="1"/>
</dbReference>
<dbReference type="AlphaFoldDB" id="A0A841RQV7"/>
<keyword evidence="8" id="KW-1185">Reference proteome</keyword>
<evidence type="ECO:0000256" key="4">
    <source>
        <dbReference type="SAM" id="MobiDB-lite"/>
    </source>
</evidence>
<feature type="domain" description="Periplasmic binding protein" evidence="6">
    <location>
        <begin position="105"/>
        <end position="361"/>
    </location>
</feature>
<evidence type="ECO:0000259" key="6">
    <source>
        <dbReference type="Pfam" id="PF13407"/>
    </source>
</evidence>
<feature type="region of interest" description="Disordered" evidence="4">
    <location>
        <begin position="25"/>
        <end position="54"/>
    </location>
</feature>